<gene>
    <name evidence="1" type="ORF">OG327_07735</name>
</gene>
<reference evidence="1" key="1">
    <citation type="submission" date="2022-10" db="EMBL/GenBank/DDBJ databases">
        <title>The complete genomes of actinobacterial strains from the NBC collection.</title>
        <authorList>
            <person name="Joergensen T.S."/>
            <person name="Alvarez Arevalo M."/>
            <person name="Sterndorff E.B."/>
            <person name="Faurdal D."/>
            <person name="Vuksanovic O."/>
            <person name="Mourched A.-S."/>
            <person name="Charusanti P."/>
            <person name="Shaw S."/>
            <person name="Blin K."/>
            <person name="Weber T."/>
        </authorList>
    </citation>
    <scope>NUCLEOTIDE SEQUENCE</scope>
    <source>
        <strain evidence="1">NBC_00049</strain>
    </source>
</reference>
<dbReference type="EMBL" id="CP108264">
    <property type="protein sequence ID" value="WTU73236.1"/>
    <property type="molecule type" value="Genomic_DNA"/>
</dbReference>
<protein>
    <submittedName>
        <fullName evidence="1">Uncharacterized protein</fullName>
    </submittedName>
</protein>
<name>A0AAU2JMM9_9ACTN</name>
<sequence>MVQREAVLRLDEQWARVRSGAAHAEPADRERLLDELIGALRTRPDDPECAALLGLRLADRAALRFAEGDRATALATIEEGLRSSERAVPYSPEFARWYARGLINHGVWLAWPLSDGDRLPRHPLGPAATEGPSAMERAAGERARDLTRTAVEVWAGLDRQDPVNRRGLAQAKVFLGDRLAELGLAEDAVAWAVDAESDFRQLLLAGLGTEESEEAEEALDHIGRQLELRLRYLAFDSLVSLRARGLLPERLLPQAVVAARIQGVPEADIASRLHLDAEQVRTMLDVTPWLAVWRVEVRGPDGLWNVLGHPWHSATEVRNRTAEDVASEVMRGFVASADCPGDGGSWRIRLWWHEEGDPAGARFRLVSGPDAPGTTPS</sequence>
<dbReference type="AlphaFoldDB" id="A0AAU2JMM9"/>
<organism evidence="1">
    <name type="scientific">Streptomyces sp. NBC_00049</name>
    <dbReference type="NCBI Taxonomy" id="2903617"/>
    <lineage>
        <taxon>Bacteria</taxon>
        <taxon>Bacillati</taxon>
        <taxon>Actinomycetota</taxon>
        <taxon>Actinomycetes</taxon>
        <taxon>Kitasatosporales</taxon>
        <taxon>Streptomycetaceae</taxon>
        <taxon>Streptomyces</taxon>
    </lineage>
</organism>
<evidence type="ECO:0000313" key="1">
    <source>
        <dbReference type="EMBL" id="WTU73236.1"/>
    </source>
</evidence>
<proteinExistence type="predicted"/>
<accession>A0AAU2JMM9</accession>